<evidence type="ECO:0000256" key="1">
    <source>
        <dbReference type="SAM" id="MobiDB-lite"/>
    </source>
</evidence>
<feature type="compositionally biased region" description="Pro residues" evidence="1">
    <location>
        <begin position="166"/>
        <end position="180"/>
    </location>
</feature>
<sequence>MHHDGRAVWGHLLPVLQMIQKTWPHINTIHFHSDGPTTQYRNKTNLFLLTCFANKLGLKEVTWNFSEAGHGKSSADGVGGQLKTKADQFVAHGTDIPDAFYTTFLRWLQTTEEIEKGTGEASENKPNLDLGFKEGQTITINMNISKKSSKPRPKSTSAGFSGTPGLLPPPPGGVKLPPPSTSKTATQSNPAKPTNGASSIPSVTNDLLDLGSLSLSSVEPALNPAPASQNSSSNELWGDFTTAGNLDSEKKTSVNSDDWINF</sequence>
<accession>A0AAV6UK51</accession>
<protein>
    <submittedName>
        <fullName evidence="2">Uncharacterized protein</fullName>
    </submittedName>
</protein>
<feature type="region of interest" description="Disordered" evidence="1">
    <location>
        <begin position="218"/>
        <end position="262"/>
    </location>
</feature>
<feature type="compositionally biased region" description="Polar residues" evidence="1">
    <location>
        <begin position="253"/>
        <end position="262"/>
    </location>
</feature>
<dbReference type="PANTHER" id="PTHR46601:SF1">
    <property type="entry name" value="ADF-H DOMAIN-CONTAINING PROTEIN"/>
    <property type="match status" value="1"/>
</dbReference>
<dbReference type="EMBL" id="JAFNEN010000372">
    <property type="protein sequence ID" value="KAG8184502.1"/>
    <property type="molecule type" value="Genomic_DNA"/>
</dbReference>
<evidence type="ECO:0000313" key="3">
    <source>
        <dbReference type="Proteomes" id="UP000827092"/>
    </source>
</evidence>
<keyword evidence="3" id="KW-1185">Reference proteome</keyword>
<reference evidence="2 3" key="1">
    <citation type="journal article" date="2022" name="Nat. Ecol. Evol.">
        <title>A masculinizing supergene underlies an exaggerated male reproductive morph in a spider.</title>
        <authorList>
            <person name="Hendrickx F."/>
            <person name="De Corte Z."/>
            <person name="Sonet G."/>
            <person name="Van Belleghem S.M."/>
            <person name="Kostlbacher S."/>
            <person name="Vangestel C."/>
        </authorList>
    </citation>
    <scope>NUCLEOTIDE SEQUENCE [LARGE SCALE GENOMIC DNA]</scope>
    <source>
        <strain evidence="2">W744_W776</strain>
    </source>
</reference>
<dbReference type="PANTHER" id="PTHR46601">
    <property type="entry name" value="ULP_PROTEASE DOMAIN-CONTAINING PROTEIN"/>
    <property type="match status" value="1"/>
</dbReference>
<feature type="compositionally biased region" description="Polar residues" evidence="1">
    <location>
        <begin position="181"/>
        <end position="203"/>
    </location>
</feature>
<proteinExistence type="predicted"/>
<feature type="region of interest" description="Disordered" evidence="1">
    <location>
        <begin position="142"/>
        <end position="203"/>
    </location>
</feature>
<name>A0AAV6UK51_9ARAC</name>
<organism evidence="2 3">
    <name type="scientific">Oedothorax gibbosus</name>
    <dbReference type="NCBI Taxonomy" id="931172"/>
    <lineage>
        <taxon>Eukaryota</taxon>
        <taxon>Metazoa</taxon>
        <taxon>Ecdysozoa</taxon>
        <taxon>Arthropoda</taxon>
        <taxon>Chelicerata</taxon>
        <taxon>Arachnida</taxon>
        <taxon>Araneae</taxon>
        <taxon>Araneomorphae</taxon>
        <taxon>Entelegynae</taxon>
        <taxon>Araneoidea</taxon>
        <taxon>Linyphiidae</taxon>
        <taxon>Erigoninae</taxon>
        <taxon>Oedothorax</taxon>
    </lineage>
</organism>
<evidence type="ECO:0000313" key="2">
    <source>
        <dbReference type="EMBL" id="KAG8184502.1"/>
    </source>
</evidence>
<comment type="caution">
    <text evidence="2">The sequence shown here is derived from an EMBL/GenBank/DDBJ whole genome shotgun (WGS) entry which is preliminary data.</text>
</comment>
<dbReference type="AlphaFoldDB" id="A0AAV6UK51"/>
<feature type="compositionally biased region" description="Low complexity" evidence="1">
    <location>
        <begin position="218"/>
        <end position="234"/>
    </location>
</feature>
<gene>
    <name evidence="2" type="ORF">JTE90_002349</name>
</gene>
<dbReference type="Proteomes" id="UP000827092">
    <property type="component" value="Unassembled WGS sequence"/>
</dbReference>